<name>R8BJQ0_PHAM7</name>
<dbReference type="OrthoDB" id="7700931at2759"/>
<dbReference type="HOGENOM" id="CLU_026522_0_1_1"/>
<dbReference type="Proteomes" id="UP000014074">
    <property type="component" value="Unassembled WGS sequence"/>
</dbReference>
<evidence type="ECO:0000259" key="2">
    <source>
        <dbReference type="PROSITE" id="PS50213"/>
    </source>
</evidence>
<feature type="domain" description="FAS1" evidence="2">
    <location>
        <begin position="112"/>
        <end position="250"/>
    </location>
</feature>
<dbReference type="PROSITE" id="PS50213">
    <property type="entry name" value="FAS1"/>
    <property type="match status" value="2"/>
</dbReference>
<feature type="chain" id="PRO_5004452072" evidence="1">
    <location>
        <begin position="20"/>
        <end position="451"/>
    </location>
</feature>
<dbReference type="Gene3D" id="2.30.180.10">
    <property type="entry name" value="FAS1 domain"/>
    <property type="match status" value="2"/>
</dbReference>
<dbReference type="EMBL" id="KB933149">
    <property type="protein sequence ID" value="EON99442.1"/>
    <property type="molecule type" value="Genomic_DNA"/>
</dbReference>
<feature type="signal peptide" evidence="1">
    <location>
        <begin position="1"/>
        <end position="19"/>
    </location>
</feature>
<evidence type="ECO:0000256" key="1">
    <source>
        <dbReference type="SAM" id="SignalP"/>
    </source>
</evidence>
<dbReference type="InterPro" id="IPR000782">
    <property type="entry name" value="FAS1_domain"/>
</dbReference>
<protein>
    <submittedName>
        <fullName evidence="3">Putative fasciclin domain family protein</fullName>
    </submittedName>
</protein>
<dbReference type="SMART" id="SM00554">
    <property type="entry name" value="FAS1"/>
    <property type="match status" value="2"/>
</dbReference>
<dbReference type="InterPro" id="IPR036378">
    <property type="entry name" value="FAS1_dom_sf"/>
</dbReference>
<evidence type="ECO:0000313" key="3">
    <source>
        <dbReference type="EMBL" id="EON99442.1"/>
    </source>
</evidence>
<dbReference type="InterPro" id="IPR050904">
    <property type="entry name" value="Adhesion/Biosynth-related"/>
</dbReference>
<gene>
    <name evidence="3" type="ORF">UCRPA7_4992</name>
</gene>
<keyword evidence="4" id="KW-1185">Reference proteome</keyword>
<accession>R8BJQ0</accession>
<dbReference type="PANTHER" id="PTHR10900:SF125">
    <property type="entry name" value="FAS1 DOMAIN-CONTAINING PROTEIN YLR001C"/>
    <property type="match status" value="1"/>
</dbReference>
<dbReference type="PANTHER" id="PTHR10900">
    <property type="entry name" value="PERIOSTIN-RELATED"/>
    <property type="match status" value="1"/>
</dbReference>
<dbReference type="eggNOG" id="ENOG502QX3S">
    <property type="taxonomic scope" value="Eukaryota"/>
</dbReference>
<sequence length="451" mass="50002">MKVAGILPLTALAAAFVLPEPEVFSQVAIEDHRADDASWWDKIPTKDSIVSTLEDGIDSLSAGVETFVESIDRKFRDGFEQAFVNEEDEDDDTIDIEIADRPKHGHHHHSFNLTIYEIISKSNHTKKFVELVNEYDDIVDLLNSTTANYTLFVPVDSAFEHIPDDKKPSKEFVESVLKYHIGLGLYPAGRILKTHTLPTALNESWLGDKPQRLRTSVGLLSGIRVNFYSKVVVANVGAKNGVIHAVKSILVPPPPVGRELSLLPSEFSTLLLAYEKTDFVKFIHGVKITGSTVFAPSNDAFSKLGPRANAFLFNTEKGLKFLTALLKYQIVANTTLYSDAIYESEGEAEVDTSKHYHIDLPSLLGGKNIAVDVTKWGGFTKIKLNGWVPVVLQDGIAKNGVIQVVGRVPIPPHKHHKEEENDGEIEVEDLIERLADYVDEEEDSKPELGDL</sequence>
<proteinExistence type="predicted"/>
<reference evidence="4" key="1">
    <citation type="journal article" date="2013" name="Genome Announc.">
        <title>Draft genome sequence of the ascomycete Phaeoacremonium aleophilum strain UCR-PA7, a causal agent of the esca disease complex in grapevines.</title>
        <authorList>
            <person name="Blanco-Ulate B."/>
            <person name="Rolshausen P."/>
            <person name="Cantu D."/>
        </authorList>
    </citation>
    <scope>NUCLEOTIDE SEQUENCE [LARGE SCALE GENOMIC DNA]</scope>
    <source>
        <strain evidence="4">UCR-PA7</strain>
    </source>
</reference>
<dbReference type="KEGG" id="tmn:UCRPA7_4992"/>
<organism evidence="3 4">
    <name type="scientific">Phaeoacremonium minimum (strain UCR-PA7)</name>
    <name type="common">Esca disease fungus</name>
    <name type="synonym">Togninia minima</name>
    <dbReference type="NCBI Taxonomy" id="1286976"/>
    <lineage>
        <taxon>Eukaryota</taxon>
        <taxon>Fungi</taxon>
        <taxon>Dikarya</taxon>
        <taxon>Ascomycota</taxon>
        <taxon>Pezizomycotina</taxon>
        <taxon>Sordariomycetes</taxon>
        <taxon>Sordariomycetidae</taxon>
        <taxon>Togniniales</taxon>
        <taxon>Togniniaceae</taxon>
        <taxon>Phaeoacremonium</taxon>
    </lineage>
</organism>
<dbReference type="SUPFAM" id="SSF82153">
    <property type="entry name" value="FAS1 domain"/>
    <property type="match status" value="2"/>
</dbReference>
<evidence type="ECO:0000313" key="4">
    <source>
        <dbReference type="Proteomes" id="UP000014074"/>
    </source>
</evidence>
<dbReference type="GeneID" id="19325501"/>
<feature type="domain" description="FAS1" evidence="2">
    <location>
        <begin position="254"/>
        <end position="409"/>
    </location>
</feature>
<dbReference type="Pfam" id="PF02469">
    <property type="entry name" value="Fasciclin"/>
    <property type="match status" value="2"/>
</dbReference>
<dbReference type="AlphaFoldDB" id="R8BJQ0"/>
<keyword evidence="1" id="KW-0732">Signal</keyword>
<dbReference type="RefSeq" id="XP_007915734.1">
    <property type="nucleotide sequence ID" value="XM_007917543.1"/>
</dbReference>